<reference evidence="2 3" key="1">
    <citation type="submission" date="2024-02" db="EMBL/GenBank/DDBJ databases">
        <authorList>
            <person name="Chen Y."/>
            <person name="Shah S."/>
            <person name="Dougan E. K."/>
            <person name="Thang M."/>
            <person name="Chan C."/>
        </authorList>
    </citation>
    <scope>NUCLEOTIDE SEQUENCE [LARGE SCALE GENOMIC DNA]</scope>
</reference>
<sequence length="194" mass="21718">MGCGASSSARAAHCRPAAPCDALQRCRQRARVAPAQDLQKMVDVHQLELIRSSISKPSTRSSERSSSKCRASDEPELPKPSSKQPSSRGFSSLMPQIAVHGGETGDPLDSMDEAELEHKSSYQTYTWPSPPNGVENVSFPPNRQTHELYLENLDEYLQKVRREPEMIKQMASAKWTAVKMRRRLEELNRPTVLS</sequence>
<feature type="region of interest" description="Disordered" evidence="1">
    <location>
        <begin position="49"/>
        <end position="141"/>
    </location>
</feature>
<accession>A0ABP0PNX9</accession>
<comment type="caution">
    <text evidence="2">The sequence shown here is derived from an EMBL/GenBank/DDBJ whole genome shotgun (WGS) entry which is preliminary data.</text>
</comment>
<organism evidence="2 3">
    <name type="scientific">Durusdinium trenchii</name>
    <dbReference type="NCBI Taxonomy" id="1381693"/>
    <lineage>
        <taxon>Eukaryota</taxon>
        <taxon>Sar</taxon>
        <taxon>Alveolata</taxon>
        <taxon>Dinophyceae</taxon>
        <taxon>Suessiales</taxon>
        <taxon>Symbiodiniaceae</taxon>
        <taxon>Durusdinium</taxon>
    </lineage>
</organism>
<name>A0ABP0PNX9_9DINO</name>
<dbReference type="Proteomes" id="UP001642484">
    <property type="component" value="Unassembled WGS sequence"/>
</dbReference>
<dbReference type="EMBL" id="CAXAMN010023461">
    <property type="protein sequence ID" value="CAK9077743.1"/>
    <property type="molecule type" value="Genomic_DNA"/>
</dbReference>
<evidence type="ECO:0000256" key="1">
    <source>
        <dbReference type="SAM" id="MobiDB-lite"/>
    </source>
</evidence>
<feature type="compositionally biased region" description="Low complexity" evidence="1">
    <location>
        <begin position="51"/>
        <end position="60"/>
    </location>
</feature>
<proteinExistence type="predicted"/>
<feature type="compositionally biased region" description="Polar residues" evidence="1">
    <location>
        <begin position="81"/>
        <end position="94"/>
    </location>
</feature>
<protein>
    <submittedName>
        <fullName evidence="2">Uncharacterized protein</fullName>
    </submittedName>
</protein>
<feature type="compositionally biased region" description="Basic and acidic residues" evidence="1">
    <location>
        <begin position="61"/>
        <end position="77"/>
    </location>
</feature>
<evidence type="ECO:0000313" key="3">
    <source>
        <dbReference type="Proteomes" id="UP001642484"/>
    </source>
</evidence>
<evidence type="ECO:0000313" key="2">
    <source>
        <dbReference type="EMBL" id="CAK9077743.1"/>
    </source>
</evidence>
<keyword evidence="3" id="KW-1185">Reference proteome</keyword>
<gene>
    <name evidence="2" type="ORF">CCMP2556_LOCUS38316</name>
</gene>